<organism evidence="2 3">
    <name type="scientific">Compostibacter hankyongensis</name>
    <dbReference type="NCBI Taxonomy" id="1007089"/>
    <lineage>
        <taxon>Bacteria</taxon>
        <taxon>Pseudomonadati</taxon>
        <taxon>Bacteroidota</taxon>
        <taxon>Chitinophagia</taxon>
        <taxon>Chitinophagales</taxon>
        <taxon>Chitinophagaceae</taxon>
        <taxon>Compostibacter</taxon>
    </lineage>
</organism>
<feature type="domain" description="AB hydrolase-1" evidence="1">
    <location>
        <begin position="28"/>
        <end position="140"/>
    </location>
</feature>
<gene>
    <name evidence="2" type="ORF">GCM10023143_00990</name>
</gene>
<accession>A0ABP8FCK9</accession>
<dbReference type="EMBL" id="BAABFN010000001">
    <property type="protein sequence ID" value="GAA4300235.1"/>
    <property type="molecule type" value="Genomic_DNA"/>
</dbReference>
<protein>
    <submittedName>
        <fullName evidence="2">Alpha/beta hydrolase</fullName>
    </submittedName>
</protein>
<dbReference type="PANTHER" id="PTHR46331:SF2">
    <property type="entry name" value="VALACYCLOVIR HYDROLASE"/>
    <property type="match status" value="1"/>
</dbReference>
<keyword evidence="3" id="KW-1185">Reference proteome</keyword>
<sequence length="260" mass="28383">MKPVHTGYATVNGLKMYYEIHGNEDGTPLVLIHGGGSTIPSNWGTLLPLLAGHHKVIAMELQAHGRSGDRDAPESFEQDADDVATLLKDLKTDKADLIGFSNGGTTALQLAIRHPERVRKIVVISANYKREGLIPGFFEGLQQATLKDMPQPLQEAYLEVHPDTGGLRIMFEKDRQRMLQFKDMADDQLRAIQAPALVMGADRDVVRPEYILKMGRLIPHAHAVILPGTHGAFIGEVCTAEKGSPLPGIAVALIEDFLGK</sequence>
<keyword evidence="2" id="KW-0378">Hydrolase</keyword>
<proteinExistence type="predicted"/>
<evidence type="ECO:0000259" key="1">
    <source>
        <dbReference type="Pfam" id="PF00561"/>
    </source>
</evidence>
<dbReference type="Proteomes" id="UP001501207">
    <property type="component" value="Unassembled WGS sequence"/>
</dbReference>
<evidence type="ECO:0000313" key="2">
    <source>
        <dbReference type="EMBL" id="GAA4300235.1"/>
    </source>
</evidence>
<dbReference type="RefSeq" id="WP_344973616.1">
    <property type="nucleotide sequence ID" value="NZ_BAABFN010000001.1"/>
</dbReference>
<dbReference type="Gene3D" id="3.40.50.1820">
    <property type="entry name" value="alpha/beta hydrolase"/>
    <property type="match status" value="1"/>
</dbReference>
<dbReference type="PRINTS" id="PR00111">
    <property type="entry name" value="ABHYDROLASE"/>
</dbReference>
<dbReference type="PANTHER" id="PTHR46331">
    <property type="entry name" value="VALACYCLOVIR HYDROLASE"/>
    <property type="match status" value="1"/>
</dbReference>
<reference evidence="3" key="1">
    <citation type="journal article" date="2019" name="Int. J. Syst. Evol. Microbiol.">
        <title>The Global Catalogue of Microorganisms (GCM) 10K type strain sequencing project: providing services to taxonomists for standard genome sequencing and annotation.</title>
        <authorList>
            <consortium name="The Broad Institute Genomics Platform"/>
            <consortium name="The Broad Institute Genome Sequencing Center for Infectious Disease"/>
            <person name="Wu L."/>
            <person name="Ma J."/>
        </authorList>
    </citation>
    <scope>NUCLEOTIDE SEQUENCE [LARGE SCALE GENOMIC DNA]</scope>
    <source>
        <strain evidence="3">JCM 17664</strain>
    </source>
</reference>
<evidence type="ECO:0000313" key="3">
    <source>
        <dbReference type="Proteomes" id="UP001501207"/>
    </source>
</evidence>
<name>A0ABP8FCK9_9BACT</name>
<comment type="caution">
    <text evidence="2">The sequence shown here is derived from an EMBL/GenBank/DDBJ whole genome shotgun (WGS) entry which is preliminary data.</text>
</comment>
<dbReference type="SUPFAM" id="SSF53474">
    <property type="entry name" value="alpha/beta-Hydrolases"/>
    <property type="match status" value="1"/>
</dbReference>
<dbReference type="GO" id="GO:0016787">
    <property type="term" value="F:hydrolase activity"/>
    <property type="evidence" value="ECO:0007669"/>
    <property type="project" value="UniProtKB-KW"/>
</dbReference>
<dbReference type="Pfam" id="PF00561">
    <property type="entry name" value="Abhydrolase_1"/>
    <property type="match status" value="1"/>
</dbReference>
<dbReference type="InterPro" id="IPR029058">
    <property type="entry name" value="AB_hydrolase_fold"/>
</dbReference>
<dbReference type="InterPro" id="IPR000073">
    <property type="entry name" value="AB_hydrolase_1"/>
</dbReference>